<evidence type="ECO:0000313" key="2">
    <source>
        <dbReference type="EMBL" id="CCU80933.1"/>
    </source>
</evidence>
<dbReference type="GO" id="GO:0003978">
    <property type="term" value="F:UDP-glucose 4-epimerase activity"/>
    <property type="evidence" value="ECO:0007669"/>
    <property type="project" value="UniProtKB-EC"/>
</dbReference>
<dbReference type="InterPro" id="IPR036291">
    <property type="entry name" value="NAD(P)-bd_dom_sf"/>
</dbReference>
<dbReference type="PANTHER" id="PTHR12126:SF11">
    <property type="entry name" value="NADH DEHYDROGENASE [UBIQUINONE] 1 ALPHA SUBCOMPLEX SUBUNIT 9, MITOCHONDRIAL"/>
    <property type="match status" value="1"/>
</dbReference>
<keyword evidence="3" id="KW-1185">Reference proteome</keyword>
<reference evidence="3" key="1">
    <citation type="journal article" date="2013" name="Genome Announc.">
        <title>Genome Sequence of Halanaerobium saccharolyticum subsp. saccharolyticum Strain DSM 6643T, a Halophilic Hydrogen-Producing Bacterium.</title>
        <authorList>
            <person name="Kivisto A."/>
            <person name="Larjo A."/>
            <person name="Ciranna A."/>
            <person name="Santala V."/>
            <person name="Roos C."/>
            <person name="Karp M."/>
        </authorList>
    </citation>
    <scope>NUCLEOTIDE SEQUENCE [LARGE SCALE GENOMIC DNA]</scope>
    <source>
        <strain evidence="3">DSM 6643</strain>
    </source>
</reference>
<accession>M5EHJ4</accession>
<dbReference type="InterPro" id="IPR016040">
    <property type="entry name" value="NAD(P)-bd_dom"/>
</dbReference>
<dbReference type="STRING" id="1293054.HSACCH_02435"/>
<dbReference type="Proteomes" id="UP000012063">
    <property type="component" value="Unassembled WGS sequence"/>
</dbReference>
<dbReference type="InParanoid" id="M5EHJ4"/>
<keyword evidence="2" id="KW-0413">Isomerase</keyword>
<dbReference type="RefSeq" id="WP_005490243.1">
    <property type="nucleotide sequence ID" value="NZ_CAUI01000023.1"/>
</dbReference>
<name>M5EHJ4_9FIRM</name>
<dbReference type="Gene3D" id="3.40.50.720">
    <property type="entry name" value="NAD(P)-binding Rossmann-like Domain"/>
    <property type="match status" value="1"/>
</dbReference>
<dbReference type="EC" id="5.1.3.2" evidence="2"/>
<feature type="domain" description="NAD(P)-binding" evidence="1">
    <location>
        <begin position="6"/>
        <end position="148"/>
    </location>
</feature>
<sequence length="281" mass="31831">MILVTGATGFLGEFVVKELLDKNYDFCCFVREASDVEILKENDIELRYGDLDDLESVKKALKGVDTLVNIASLGFGHAPNIIDACEAMDVKRGIFISTTAIFTNLNAESKKVRTAAEETIKNSNLDYTILRPTMIYGTENDRNMFRLVKFLNKIPVMPIFGPGTYLLQPVYVKDLARVIVKTLAVDASINNDYNIPGEKPLTYNQVIESTADALGKKVFKLHIPYKLSIFLMSVYEKVFPNPVLKAEQVERLNENKDFSIKKRKKNLIMRQLVFLKVYQGK</sequence>
<evidence type="ECO:0000313" key="3">
    <source>
        <dbReference type="Proteomes" id="UP000012063"/>
    </source>
</evidence>
<dbReference type="PANTHER" id="PTHR12126">
    <property type="entry name" value="NADH-UBIQUINONE OXIDOREDUCTASE 39 KDA SUBUNIT-RELATED"/>
    <property type="match status" value="1"/>
</dbReference>
<evidence type="ECO:0000259" key="1">
    <source>
        <dbReference type="Pfam" id="PF13460"/>
    </source>
</evidence>
<protein>
    <submittedName>
        <fullName evidence="2">UDP-glucose 4-epimerase</fullName>
        <ecNumber evidence="2">5.1.3.2</ecNumber>
    </submittedName>
</protein>
<dbReference type="Pfam" id="PF13460">
    <property type="entry name" value="NAD_binding_10"/>
    <property type="match status" value="1"/>
</dbReference>
<dbReference type="GO" id="GO:0044877">
    <property type="term" value="F:protein-containing complex binding"/>
    <property type="evidence" value="ECO:0007669"/>
    <property type="project" value="TreeGrafter"/>
</dbReference>
<proteinExistence type="predicted"/>
<dbReference type="eggNOG" id="COG0702">
    <property type="taxonomic scope" value="Bacteria"/>
</dbReference>
<comment type="caution">
    <text evidence="2">The sequence shown here is derived from an EMBL/GenBank/DDBJ whole genome shotgun (WGS) entry which is preliminary data.</text>
</comment>
<dbReference type="InterPro" id="IPR051207">
    <property type="entry name" value="ComplexI_NDUFA9_subunit"/>
</dbReference>
<dbReference type="SUPFAM" id="SSF51735">
    <property type="entry name" value="NAD(P)-binding Rossmann-fold domains"/>
    <property type="match status" value="1"/>
</dbReference>
<organism evidence="2 3">
    <name type="scientific">Halanaerobium saccharolyticum subsp. saccharolyticum DSM 6643</name>
    <dbReference type="NCBI Taxonomy" id="1293054"/>
    <lineage>
        <taxon>Bacteria</taxon>
        <taxon>Bacillati</taxon>
        <taxon>Bacillota</taxon>
        <taxon>Clostridia</taxon>
        <taxon>Halanaerobiales</taxon>
        <taxon>Halanaerobiaceae</taxon>
        <taxon>Halanaerobium</taxon>
    </lineage>
</organism>
<dbReference type="EMBL" id="CAUI01000023">
    <property type="protein sequence ID" value="CCU80933.1"/>
    <property type="molecule type" value="Genomic_DNA"/>
</dbReference>
<dbReference type="AlphaFoldDB" id="M5EHJ4"/>
<gene>
    <name evidence="2" type="ORF">HSACCH_02435</name>
</gene>